<feature type="signal peptide" evidence="6">
    <location>
        <begin position="1"/>
        <end position="36"/>
    </location>
</feature>
<dbReference type="PANTHER" id="PTHR38776:SF1">
    <property type="entry name" value="MLTA-INTERACTING PROTEIN-RELATED"/>
    <property type="match status" value="1"/>
</dbReference>
<evidence type="ECO:0000256" key="4">
    <source>
        <dbReference type="ARBA" id="ARBA00023136"/>
    </source>
</evidence>
<keyword evidence="8" id="KW-1185">Reference proteome</keyword>
<reference evidence="7 8" key="1">
    <citation type="submission" date="2020-03" db="EMBL/GenBank/DDBJ databases">
        <title>Genomic Encyclopedia of Type Strains, Phase IV (KMG-IV): sequencing the most valuable type-strain genomes for metagenomic binning, comparative biology and taxonomic classification.</title>
        <authorList>
            <person name="Goeker M."/>
        </authorList>
    </citation>
    <scope>NUCLEOTIDE SEQUENCE [LARGE SCALE GENOMIC DNA]</scope>
    <source>
        <strain evidence="7 8">DSM 18888</strain>
    </source>
</reference>
<keyword evidence="5" id="KW-0998">Cell outer membrane</keyword>
<dbReference type="EMBL" id="JAATJD010000001">
    <property type="protein sequence ID" value="NJB74278.1"/>
    <property type="molecule type" value="Genomic_DNA"/>
</dbReference>
<gene>
    <name evidence="7" type="ORF">GGR96_001350</name>
</gene>
<evidence type="ECO:0000256" key="5">
    <source>
        <dbReference type="ARBA" id="ARBA00023237"/>
    </source>
</evidence>
<evidence type="ECO:0000256" key="6">
    <source>
        <dbReference type="SAM" id="SignalP"/>
    </source>
</evidence>
<proteinExistence type="inferred from homology"/>
<evidence type="ECO:0000256" key="1">
    <source>
        <dbReference type="ARBA" id="ARBA00004442"/>
    </source>
</evidence>
<protein>
    <submittedName>
        <fullName evidence="7">Outer membrane scaffolding protein for murein synthesis (MipA/OmpV family)</fullName>
    </submittedName>
</protein>
<name>A0ABX0WY90_9PROT</name>
<keyword evidence="3 6" id="KW-0732">Signal</keyword>
<evidence type="ECO:0000313" key="7">
    <source>
        <dbReference type="EMBL" id="NJB74278.1"/>
    </source>
</evidence>
<dbReference type="PANTHER" id="PTHR38776">
    <property type="entry name" value="MLTA-INTERACTING PROTEIN-RELATED"/>
    <property type="match status" value="1"/>
</dbReference>
<comment type="subcellular location">
    <subcellularLocation>
        <location evidence="1">Cell outer membrane</location>
    </subcellularLocation>
</comment>
<feature type="chain" id="PRO_5045460848" evidence="6">
    <location>
        <begin position="37"/>
        <end position="287"/>
    </location>
</feature>
<dbReference type="Proteomes" id="UP000556869">
    <property type="component" value="Unassembled WGS sequence"/>
</dbReference>
<sequence>MVSHFCSRRLGDAMVLGGLGICTAAIIIMLASSAHAQTATPGQREIIREQVNPQTEDPLKPWLGGNWQIGAFGQISSNPYRGADSTDLDALPVLAYDAERLRIGIDGIDAKVWMNDFASVSVIGGLRMEPFDPGDSSYLNGLEKRDMAYEAGIGGSLRVWHGELQASYQTDLNNAHGGHEVDVAYYLPTEYEKFSFNVGGGVTWQSEDLVDYNVGVRRNEVRSDRGFYSPDATFIPHLDFSVTYPVTESFAVVGTTDVKFLLDEYTDSPIIDEDYVLSAGLVLVYTF</sequence>
<dbReference type="Pfam" id="PF06629">
    <property type="entry name" value="MipA"/>
    <property type="match status" value="1"/>
</dbReference>
<comment type="similarity">
    <text evidence="2">Belongs to the MipA/OmpV family.</text>
</comment>
<keyword evidence="4" id="KW-0472">Membrane</keyword>
<evidence type="ECO:0000313" key="8">
    <source>
        <dbReference type="Proteomes" id="UP000556869"/>
    </source>
</evidence>
<dbReference type="InterPro" id="IPR010583">
    <property type="entry name" value="MipA"/>
</dbReference>
<evidence type="ECO:0000256" key="2">
    <source>
        <dbReference type="ARBA" id="ARBA00005722"/>
    </source>
</evidence>
<accession>A0ABX0WY90</accession>
<comment type="caution">
    <text evidence="7">The sequence shown here is derived from an EMBL/GenBank/DDBJ whole genome shotgun (WGS) entry which is preliminary data.</text>
</comment>
<dbReference type="RefSeq" id="WP_245227655.1">
    <property type="nucleotide sequence ID" value="NZ_BAAAEQ010000001.1"/>
</dbReference>
<evidence type="ECO:0000256" key="3">
    <source>
        <dbReference type="ARBA" id="ARBA00022729"/>
    </source>
</evidence>
<organism evidence="7 8">
    <name type="scientific">Thalassospira tepidiphila</name>
    <dbReference type="NCBI Taxonomy" id="393657"/>
    <lineage>
        <taxon>Bacteria</taxon>
        <taxon>Pseudomonadati</taxon>
        <taxon>Pseudomonadota</taxon>
        <taxon>Alphaproteobacteria</taxon>
        <taxon>Rhodospirillales</taxon>
        <taxon>Thalassospiraceae</taxon>
        <taxon>Thalassospira</taxon>
    </lineage>
</organism>